<dbReference type="Proteomes" id="UP000295705">
    <property type="component" value="Unassembled WGS sequence"/>
</dbReference>
<evidence type="ECO:0000313" key="2">
    <source>
        <dbReference type="EMBL" id="TDQ46685.1"/>
    </source>
</evidence>
<organism evidence="2 3">
    <name type="scientific">Actinomycetospora succinea</name>
    <dbReference type="NCBI Taxonomy" id="663603"/>
    <lineage>
        <taxon>Bacteria</taxon>
        <taxon>Bacillati</taxon>
        <taxon>Actinomycetota</taxon>
        <taxon>Actinomycetes</taxon>
        <taxon>Pseudonocardiales</taxon>
        <taxon>Pseudonocardiaceae</taxon>
        <taxon>Actinomycetospora</taxon>
    </lineage>
</organism>
<dbReference type="PANTHER" id="PTHR31272">
    <property type="entry name" value="CYTOCHROME C-TYPE BIOGENESIS PROTEIN HI_1454-RELATED"/>
    <property type="match status" value="1"/>
</dbReference>
<dbReference type="OrthoDB" id="9803065at2"/>
<feature type="transmembrane region" description="Helical" evidence="1">
    <location>
        <begin position="12"/>
        <end position="36"/>
    </location>
</feature>
<dbReference type="EMBL" id="SNYO01000015">
    <property type="protein sequence ID" value="TDQ46685.1"/>
    <property type="molecule type" value="Genomic_DNA"/>
</dbReference>
<feature type="transmembrane region" description="Helical" evidence="1">
    <location>
        <begin position="246"/>
        <end position="265"/>
    </location>
</feature>
<dbReference type="RefSeq" id="WP_133830052.1">
    <property type="nucleotide sequence ID" value="NZ_BAABHR010000070.1"/>
</dbReference>
<feature type="transmembrane region" description="Helical" evidence="1">
    <location>
        <begin position="95"/>
        <end position="118"/>
    </location>
</feature>
<feature type="transmembrane region" description="Helical" evidence="1">
    <location>
        <begin position="205"/>
        <end position="225"/>
    </location>
</feature>
<accession>A0A4R6UND2</accession>
<dbReference type="InterPro" id="IPR051790">
    <property type="entry name" value="Cytochrome_c-biogenesis_DsbD"/>
</dbReference>
<dbReference type="PANTHER" id="PTHR31272:SF4">
    <property type="entry name" value="CYTOCHROME C-TYPE BIOGENESIS PROTEIN HI_1454-RELATED"/>
    <property type="match status" value="1"/>
</dbReference>
<name>A0A4R6UND2_9PSEU</name>
<keyword evidence="3" id="KW-1185">Reference proteome</keyword>
<comment type="caution">
    <text evidence="2">The sequence shown here is derived from an EMBL/GenBank/DDBJ whole genome shotgun (WGS) entry which is preliminary data.</text>
</comment>
<sequence length="282" mass="28624">MNLTEVATSGPVLLAVLLSVAAGVVSFASPCVVPLVPGYLAYLAGLVGADAPAVTEDEVRAQDAERRAAVTGELPTAGTATATPRKLRRFRVAGAAGLFVLGFTVVFVVGLGSIVWLADALLVNEALLQRIGGVVTVAMGLVFLGLVPALQRDTRPHWVPRTGLVGAPLLGATFGLGWTPCLGPTLAGVVALASGTDSGSAGVRGMVLLLAYCLGLGVPFVLIALGAGRAVRAQAWLRTNSRRIQIVGGVALVVVGLLLATGLWAEIVALLRGPVAGFTTPL</sequence>
<proteinExistence type="predicted"/>
<keyword evidence="1" id="KW-1133">Transmembrane helix</keyword>
<evidence type="ECO:0000313" key="3">
    <source>
        <dbReference type="Proteomes" id="UP000295705"/>
    </source>
</evidence>
<dbReference type="AlphaFoldDB" id="A0A4R6UND2"/>
<evidence type="ECO:0000256" key="1">
    <source>
        <dbReference type="SAM" id="Phobius"/>
    </source>
</evidence>
<feature type="transmembrane region" description="Helical" evidence="1">
    <location>
        <begin position="130"/>
        <end position="150"/>
    </location>
</feature>
<feature type="transmembrane region" description="Helical" evidence="1">
    <location>
        <begin position="162"/>
        <end position="193"/>
    </location>
</feature>
<keyword evidence="1" id="KW-0472">Membrane</keyword>
<gene>
    <name evidence="2" type="ORF">EV188_11559</name>
</gene>
<keyword evidence="1" id="KW-0812">Transmembrane</keyword>
<reference evidence="2 3" key="1">
    <citation type="submission" date="2019-03" db="EMBL/GenBank/DDBJ databases">
        <title>Genomic Encyclopedia of Type Strains, Phase IV (KMG-IV): sequencing the most valuable type-strain genomes for metagenomic binning, comparative biology and taxonomic classification.</title>
        <authorList>
            <person name="Goeker M."/>
        </authorList>
    </citation>
    <scope>NUCLEOTIDE SEQUENCE [LARGE SCALE GENOMIC DNA]</scope>
    <source>
        <strain evidence="2 3">DSM 45775</strain>
    </source>
</reference>
<protein>
    <submittedName>
        <fullName evidence="2">Cytochrome c-type biogenesis protein</fullName>
    </submittedName>
</protein>